<protein>
    <submittedName>
        <fullName evidence="2">Uncharacterized protein</fullName>
    </submittedName>
</protein>
<organism evidence="2 3">
    <name type="scientific">Streptomyces yanii</name>
    <dbReference type="NCBI Taxonomy" id="78510"/>
    <lineage>
        <taxon>Bacteria</taxon>
        <taxon>Bacillati</taxon>
        <taxon>Actinomycetota</taxon>
        <taxon>Actinomycetes</taxon>
        <taxon>Kitasatosporales</taxon>
        <taxon>Streptomycetaceae</taxon>
        <taxon>Streptomyces</taxon>
    </lineage>
</organism>
<proteinExistence type="predicted"/>
<evidence type="ECO:0000313" key="2">
    <source>
        <dbReference type="EMBL" id="MFB9576330.1"/>
    </source>
</evidence>
<evidence type="ECO:0000313" key="3">
    <source>
        <dbReference type="Proteomes" id="UP001589710"/>
    </source>
</evidence>
<gene>
    <name evidence="2" type="ORF">ACFFTL_29610</name>
</gene>
<comment type="caution">
    <text evidence="2">The sequence shown here is derived from an EMBL/GenBank/DDBJ whole genome shotgun (WGS) entry which is preliminary data.</text>
</comment>
<dbReference type="RefSeq" id="WP_345515396.1">
    <property type="nucleotide sequence ID" value="NZ_BAAAXD010000031.1"/>
</dbReference>
<feature type="region of interest" description="Disordered" evidence="1">
    <location>
        <begin position="170"/>
        <end position="211"/>
    </location>
</feature>
<dbReference type="EMBL" id="JBHMCG010000129">
    <property type="protein sequence ID" value="MFB9576330.1"/>
    <property type="molecule type" value="Genomic_DNA"/>
</dbReference>
<dbReference type="Proteomes" id="UP001589710">
    <property type="component" value="Unassembled WGS sequence"/>
</dbReference>
<reference evidence="2 3" key="1">
    <citation type="submission" date="2024-09" db="EMBL/GenBank/DDBJ databases">
        <authorList>
            <person name="Sun Q."/>
            <person name="Mori K."/>
        </authorList>
    </citation>
    <scope>NUCLEOTIDE SEQUENCE [LARGE SCALE GENOMIC DNA]</scope>
    <source>
        <strain evidence="2 3">JCM 3331</strain>
    </source>
</reference>
<name>A0ABV5REN1_9ACTN</name>
<feature type="compositionally biased region" description="Low complexity" evidence="1">
    <location>
        <begin position="201"/>
        <end position="211"/>
    </location>
</feature>
<sequence>MAVYTDEVLPVLPDQSFSDQDEASSWLDDESGNLIACATAESAVRTPIWRYTPFVLGTYSVGHGRLSGLLQLSEALVATIPDNAMLGEWPYDILLLHGQKILMNGLSLVLLRRGEPEEAALTARQGSEVAAARSATAALEANDMDAALLGLDGAIRTLAARGQRRLESEARVKAHLHSPVTPSLDPSRRKFDRTSMRRTRSSSSPVRMARL</sequence>
<keyword evidence="3" id="KW-1185">Reference proteome</keyword>
<feature type="compositionally biased region" description="Basic and acidic residues" evidence="1">
    <location>
        <begin position="186"/>
        <end position="195"/>
    </location>
</feature>
<accession>A0ABV5REN1</accession>
<evidence type="ECO:0000256" key="1">
    <source>
        <dbReference type="SAM" id="MobiDB-lite"/>
    </source>
</evidence>